<dbReference type="PROSITE" id="PS00217">
    <property type="entry name" value="SUGAR_TRANSPORT_2"/>
    <property type="match status" value="1"/>
</dbReference>
<dbReference type="Proteomes" id="UP001558652">
    <property type="component" value="Unassembled WGS sequence"/>
</dbReference>
<name>A0ABD0YH93_9HEMI</name>
<evidence type="ECO:0000256" key="3">
    <source>
        <dbReference type="ARBA" id="ARBA00004638"/>
    </source>
</evidence>
<comment type="catalytic activity">
    <reaction evidence="20">
        <text>D-glucuronate(out) + H(+)(out) = D-glucuronate(in) + H(+)(in)</text>
        <dbReference type="Rhea" id="RHEA:72591"/>
        <dbReference type="ChEBI" id="CHEBI:15378"/>
        <dbReference type="ChEBI" id="CHEBI:58720"/>
    </reaction>
    <physiologicalReaction direction="left-to-right" evidence="20">
        <dbReference type="Rhea" id="RHEA:72592"/>
    </physiologicalReaction>
</comment>
<evidence type="ECO:0000256" key="10">
    <source>
        <dbReference type="ARBA" id="ARBA00023018"/>
    </source>
</evidence>
<feature type="transmembrane region" description="Helical" evidence="27">
    <location>
        <begin position="334"/>
        <end position="353"/>
    </location>
</feature>
<evidence type="ECO:0000256" key="21">
    <source>
        <dbReference type="ARBA" id="ARBA00056891"/>
    </source>
</evidence>
<evidence type="ECO:0000256" key="2">
    <source>
        <dbReference type="ARBA" id="ARBA00004554"/>
    </source>
</evidence>
<evidence type="ECO:0000256" key="15">
    <source>
        <dbReference type="ARBA" id="ARBA00050101"/>
    </source>
</evidence>
<feature type="region of interest" description="Disordered" evidence="26">
    <location>
        <begin position="458"/>
        <end position="486"/>
    </location>
</feature>
<evidence type="ECO:0000256" key="12">
    <source>
        <dbReference type="ARBA" id="ARBA00023180"/>
    </source>
</evidence>
<sequence>MGVMGFLGMACAYIMRACLSISITQMVIPRTQNTSTGVVDPDSCPYDEDVYQPNSTSHHVFETGEFDWDEETQGLILSSFYWGYIITHLPGGMLAQKFGGKHTLGLGILSTAIFTLITPVVSYRGSGPMIALRFFMGIGEGTTFPALSTLLAQWAPPLERSKLAALVFAGVQIGTVLSSVFGGLILEYSSGWPNVFYIFGGIGVLWFVVWCLICYNDPSSHPFISDKEKQYILETIGETERKKDLGGTPWLAIITSGPVWALTITEIGHDYGLYTMVTDLPKYMNDVMHFNITNSGFLSALPYLVMWIFSIIFGYVADLLLAKKLISLTPLRKILSSIGAIGPAVGVIAASYAGCDKAAAATLFTIGMGFMSLCYASLRVNSLDLSPNFAGTIMAIVNGAGSISGMVAPYIIGVLTPNRTLKEWRVVFWVMFGVMIITNFTFIFFGSGEIQHWNEPAGPAVVDEAPPTADGRRRRSTISGGEPIREKFKNYYENKLPVTDENPQLELSNR</sequence>
<dbReference type="AlphaFoldDB" id="A0ABD0YH93"/>
<feature type="transmembrane region" description="Helical" evidence="27">
    <location>
        <begin position="300"/>
        <end position="322"/>
    </location>
</feature>
<evidence type="ECO:0000256" key="16">
    <source>
        <dbReference type="ARBA" id="ARBA00050554"/>
    </source>
</evidence>
<gene>
    <name evidence="29" type="ORF">AAG570_011907</name>
</gene>
<keyword evidence="9 27" id="KW-1133">Transmembrane helix</keyword>
<evidence type="ECO:0000259" key="28">
    <source>
        <dbReference type="PROSITE" id="PS50850"/>
    </source>
</evidence>
<evidence type="ECO:0000256" key="11">
    <source>
        <dbReference type="ARBA" id="ARBA00023136"/>
    </source>
</evidence>
<evidence type="ECO:0000256" key="4">
    <source>
        <dbReference type="ARBA" id="ARBA00004656"/>
    </source>
</evidence>
<dbReference type="GO" id="GO:0016323">
    <property type="term" value="C:basolateral plasma membrane"/>
    <property type="evidence" value="ECO:0007669"/>
    <property type="project" value="UniProtKB-SubCell"/>
</dbReference>
<dbReference type="EMBL" id="JBFDAA010000007">
    <property type="protein sequence ID" value="KAL1130665.1"/>
    <property type="molecule type" value="Genomic_DNA"/>
</dbReference>
<evidence type="ECO:0000256" key="5">
    <source>
        <dbReference type="ARBA" id="ARBA00022448"/>
    </source>
</evidence>
<comment type="subcellular location">
    <subcellularLocation>
        <location evidence="2">Basolateral cell membrane</location>
        <topology evidence="2">Multi-pass membrane protein</topology>
    </subcellularLocation>
    <subcellularLocation>
        <location evidence="3">Cytoplasmic vesicle</location>
        <location evidence="3">Secretory vesicle membrane</location>
        <topology evidence="3">Multi-pass membrane protein</topology>
    </subcellularLocation>
    <subcellularLocation>
        <location evidence="1">Cytoplasmic vesicle</location>
        <location evidence="1">Secretory vesicle</location>
        <location evidence="1">Synaptic vesicle membrane</location>
    </subcellularLocation>
    <subcellularLocation>
        <location evidence="4">Lysosome membrane</location>
    </subcellularLocation>
</comment>
<accession>A0ABD0YH93</accession>
<evidence type="ECO:0000256" key="24">
    <source>
        <dbReference type="ARBA" id="ARBA00081195"/>
    </source>
</evidence>
<keyword evidence="11 27" id="KW-0472">Membrane</keyword>
<evidence type="ECO:0000256" key="9">
    <source>
        <dbReference type="ARBA" id="ARBA00022989"/>
    </source>
</evidence>
<evidence type="ECO:0000256" key="6">
    <source>
        <dbReference type="ARBA" id="ARBA00022475"/>
    </source>
</evidence>
<feature type="transmembrane region" description="Helical" evidence="27">
    <location>
        <begin position="6"/>
        <end position="28"/>
    </location>
</feature>
<evidence type="ECO:0000256" key="23">
    <source>
        <dbReference type="ARBA" id="ARBA00080244"/>
    </source>
</evidence>
<dbReference type="PROSITE" id="PS50850">
    <property type="entry name" value="MFS"/>
    <property type="match status" value="1"/>
</dbReference>
<evidence type="ECO:0000256" key="17">
    <source>
        <dbReference type="ARBA" id="ARBA00050625"/>
    </source>
</evidence>
<feature type="transmembrane region" description="Helical" evidence="27">
    <location>
        <begin position="163"/>
        <end position="184"/>
    </location>
</feature>
<evidence type="ECO:0000313" key="30">
    <source>
        <dbReference type="Proteomes" id="UP001558652"/>
    </source>
</evidence>
<evidence type="ECO:0000313" key="29">
    <source>
        <dbReference type="EMBL" id="KAL1130665.1"/>
    </source>
</evidence>
<dbReference type="GO" id="GO:0046942">
    <property type="term" value="P:carboxylic acid transport"/>
    <property type="evidence" value="ECO:0007669"/>
    <property type="project" value="UniProtKB-ARBA"/>
</dbReference>
<comment type="catalytic activity">
    <reaction evidence="19">
        <text>L-glutamate(out) = L-glutamate(in)</text>
        <dbReference type="Rhea" id="RHEA:66336"/>
        <dbReference type="ChEBI" id="CHEBI:29985"/>
    </reaction>
    <physiologicalReaction direction="left-to-right" evidence="19">
        <dbReference type="Rhea" id="RHEA:66337"/>
    </physiologicalReaction>
</comment>
<dbReference type="Pfam" id="PF07690">
    <property type="entry name" value="MFS_1"/>
    <property type="match status" value="1"/>
</dbReference>
<evidence type="ECO:0000256" key="13">
    <source>
        <dbReference type="ARBA" id="ARBA00023228"/>
    </source>
</evidence>
<evidence type="ECO:0000256" key="7">
    <source>
        <dbReference type="ARBA" id="ARBA00022692"/>
    </source>
</evidence>
<protein>
    <recommendedName>
        <fullName evidence="22">Sialin</fullName>
    </recommendedName>
    <alternativeName>
        <fullName evidence="25">H(+)/nitrate cotransporter</fullName>
    </alternativeName>
    <alternativeName>
        <fullName evidence="23">H(+)/sialic acid cotransporter</fullName>
    </alternativeName>
    <alternativeName>
        <fullName evidence="24">Vesicular excitatory amino acid transporter</fullName>
    </alternativeName>
</protein>
<comment type="function">
    <text evidence="21">Receptor for CM101, a polysaccharide produced by group B Streptococcus with antipathoangiogenic properties.</text>
</comment>
<feature type="domain" description="Major facilitator superfamily (MFS) profile" evidence="28">
    <location>
        <begin position="1"/>
        <end position="451"/>
    </location>
</feature>
<evidence type="ECO:0000256" key="26">
    <source>
        <dbReference type="SAM" id="MobiDB-lite"/>
    </source>
</evidence>
<dbReference type="SUPFAM" id="SSF103473">
    <property type="entry name" value="MFS general substrate transporter"/>
    <property type="match status" value="1"/>
</dbReference>
<evidence type="ECO:0000256" key="27">
    <source>
        <dbReference type="SAM" id="Phobius"/>
    </source>
</evidence>
<feature type="transmembrane region" description="Helical" evidence="27">
    <location>
        <begin position="424"/>
        <end position="445"/>
    </location>
</feature>
<keyword evidence="8" id="KW-0769">Symport</keyword>
<reference evidence="29 30" key="1">
    <citation type="submission" date="2024-07" db="EMBL/GenBank/DDBJ databases">
        <title>Chromosome-level genome assembly of the water stick insect Ranatra chinensis (Heteroptera: Nepidae).</title>
        <authorList>
            <person name="Liu X."/>
        </authorList>
    </citation>
    <scope>NUCLEOTIDE SEQUENCE [LARGE SCALE GENOMIC DNA]</scope>
    <source>
        <strain evidence="29">Cailab_2021Rc</strain>
        <tissue evidence="29">Muscle</tissue>
    </source>
</reference>
<feature type="transmembrane region" description="Helical" evidence="27">
    <location>
        <begin position="359"/>
        <end position="378"/>
    </location>
</feature>
<dbReference type="GO" id="GO:0015293">
    <property type="term" value="F:symporter activity"/>
    <property type="evidence" value="ECO:0007669"/>
    <property type="project" value="UniProtKB-KW"/>
</dbReference>
<dbReference type="PANTHER" id="PTHR11662">
    <property type="entry name" value="SOLUTE CARRIER FAMILY 17"/>
    <property type="match status" value="1"/>
</dbReference>
<keyword evidence="5" id="KW-0813">Transport</keyword>
<keyword evidence="30" id="KW-1185">Reference proteome</keyword>
<keyword evidence="13" id="KW-0458">Lysosome</keyword>
<feature type="transmembrane region" description="Helical" evidence="27">
    <location>
        <begin position="103"/>
        <end position="124"/>
    </location>
</feature>
<evidence type="ECO:0000256" key="20">
    <source>
        <dbReference type="ARBA" id="ARBA00051612"/>
    </source>
</evidence>
<feature type="transmembrane region" description="Helical" evidence="27">
    <location>
        <begin position="130"/>
        <end position="151"/>
    </location>
</feature>
<feature type="transmembrane region" description="Helical" evidence="27">
    <location>
        <begin position="196"/>
        <end position="215"/>
    </location>
</feature>
<dbReference type="InterPro" id="IPR011701">
    <property type="entry name" value="MFS"/>
</dbReference>
<dbReference type="InterPro" id="IPR020846">
    <property type="entry name" value="MFS_dom"/>
</dbReference>
<keyword evidence="10" id="KW-0770">Synapse</keyword>
<evidence type="ECO:0000256" key="19">
    <source>
        <dbReference type="ARBA" id="ARBA00051447"/>
    </source>
</evidence>
<organism evidence="29 30">
    <name type="scientific">Ranatra chinensis</name>
    <dbReference type="NCBI Taxonomy" id="642074"/>
    <lineage>
        <taxon>Eukaryota</taxon>
        <taxon>Metazoa</taxon>
        <taxon>Ecdysozoa</taxon>
        <taxon>Arthropoda</taxon>
        <taxon>Hexapoda</taxon>
        <taxon>Insecta</taxon>
        <taxon>Pterygota</taxon>
        <taxon>Neoptera</taxon>
        <taxon>Paraneoptera</taxon>
        <taxon>Hemiptera</taxon>
        <taxon>Heteroptera</taxon>
        <taxon>Panheteroptera</taxon>
        <taxon>Nepomorpha</taxon>
        <taxon>Nepidae</taxon>
        <taxon>Ranatrinae</taxon>
        <taxon>Ranatra</taxon>
    </lineage>
</organism>
<dbReference type="InterPro" id="IPR050382">
    <property type="entry name" value="MFS_Na/Anion_cotransporter"/>
</dbReference>
<evidence type="ECO:0000256" key="14">
    <source>
        <dbReference type="ARBA" id="ARBA00023329"/>
    </source>
</evidence>
<proteinExistence type="predicted"/>
<dbReference type="InterPro" id="IPR036259">
    <property type="entry name" value="MFS_trans_sf"/>
</dbReference>
<dbReference type="FunFam" id="1.20.1250.20:FF:000067">
    <property type="entry name" value="sialin isoform X2"/>
    <property type="match status" value="1"/>
</dbReference>
<comment type="catalytic activity">
    <reaction evidence="15">
        <text>2 nitrate(out) + H(+)(out) = 2 nitrate(in) + H(+)(in)</text>
        <dbReference type="Rhea" id="RHEA:71539"/>
        <dbReference type="ChEBI" id="CHEBI:15378"/>
        <dbReference type="ChEBI" id="CHEBI:17632"/>
    </reaction>
    <physiologicalReaction direction="left-to-right" evidence="15">
        <dbReference type="Rhea" id="RHEA:71540"/>
    </physiologicalReaction>
</comment>
<feature type="transmembrane region" description="Helical" evidence="27">
    <location>
        <begin position="390"/>
        <end position="412"/>
    </location>
</feature>
<keyword evidence="12" id="KW-0325">Glycoprotein</keyword>
<evidence type="ECO:0000256" key="25">
    <source>
        <dbReference type="ARBA" id="ARBA00081925"/>
    </source>
</evidence>
<comment type="caution">
    <text evidence="29">The sequence shown here is derived from an EMBL/GenBank/DDBJ whole genome shotgun (WGS) entry which is preliminary data.</text>
</comment>
<keyword evidence="7 27" id="KW-0812">Transmembrane</keyword>
<dbReference type="Gene3D" id="1.20.1250.20">
    <property type="entry name" value="MFS general substrate transporter like domains"/>
    <property type="match status" value="2"/>
</dbReference>
<comment type="catalytic activity">
    <reaction evidence="18">
        <text>N-acetyl-L-aspartyl-L-glutamate(out) = N-acetyl-L-aspartyl-L-glutamate(in)</text>
        <dbReference type="Rhea" id="RHEA:72599"/>
        <dbReference type="ChEBI" id="CHEBI:76931"/>
    </reaction>
    <physiologicalReaction direction="left-to-right" evidence="18">
        <dbReference type="Rhea" id="RHEA:72600"/>
    </physiologicalReaction>
</comment>
<dbReference type="FunFam" id="1.20.1250.20:FF:000003">
    <property type="entry name" value="Solute carrier family 17 member 3"/>
    <property type="match status" value="1"/>
</dbReference>
<dbReference type="CDD" id="cd17318">
    <property type="entry name" value="MFS_SLC17"/>
    <property type="match status" value="1"/>
</dbReference>
<comment type="catalytic activity">
    <reaction evidence="16">
        <text>L-aspartate(out) = L-aspartate(in)</text>
        <dbReference type="Rhea" id="RHEA:66332"/>
        <dbReference type="ChEBI" id="CHEBI:29991"/>
    </reaction>
    <physiologicalReaction direction="left-to-right" evidence="16">
        <dbReference type="Rhea" id="RHEA:66333"/>
    </physiologicalReaction>
</comment>
<comment type="catalytic activity">
    <reaction evidence="17">
        <text>N-acetylneuraminate(in) + H(+)(in) = N-acetylneuraminate(out) + H(+)(out)</text>
        <dbReference type="Rhea" id="RHEA:28987"/>
        <dbReference type="ChEBI" id="CHEBI:15378"/>
        <dbReference type="ChEBI" id="CHEBI:35418"/>
    </reaction>
    <physiologicalReaction direction="right-to-left" evidence="17">
        <dbReference type="Rhea" id="RHEA:28989"/>
    </physiologicalReaction>
</comment>
<keyword evidence="14" id="KW-0968">Cytoplasmic vesicle</keyword>
<dbReference type="GO" id="GO:0005765">
    <property type="term" value="C:lysosomal membrane"/>
    <property type="evidence" value="ECO:0007669"/>
    <property type="project" value="UniProtKB-SubCell"/>
</dbReference>
<dbReference type="GO" id="GO:0030672">
    <property type="term" value="C:synaptic vesicle membrane"/>
    <property type="evidence" value="ECO:0007669"/>
    <property type="project" value="UniProtKB-SubCell"/>
</dbReference>
<keyword evidence="6" id="KW-1003">Cell membrane</keyword>
<dbReference type="PANTHER" id="PTHR11662:SF415">
    <property type="entry name" value="AT30085P-RELATED"/>
    <property type="match status" value="1"/>
</dbReference>
<evidence type="ECO:0000256" key="8">
    <source>
        <dbReference type="ARBA" id="ARBA00022847"/>
    </source>
</evidence>
<dbReference type="InterPro" id="IPR005829">
    <property type="entry name" value="Sugar_transporter_CS"/>
</dbReference>
<evidence type="ECO:0000256" key="22">
    <source>
        <dbReference type="ARBA" id="ARBA00069713"/>
    </source>
</evidence>
<evidence type="ECO:0000256" key="1">
    <source>
        <dbReference type="ARBA" id="ARBA00004432"/>
    </source>
</evidence>
<evidence type="ECO:0000256" key="18">
    <source>
        <dbReference type="ARBA" id="ARBA00051403"/>
    </source>
</evidence>